<comment type="similarity">
    <text evidence="3 9">Belongs to the phosphohexose mutase family.</text>
</comment>
<feature type="domain" description="Alpha-D-phosphohexomutase alpha/beta/alpha" evidence="11">
    <location>
        <begin position="184"/>
        <end position="285"/>
    </location>
</feature>
<dbReference type="Pfam" id="PF24947">
    <property type="entry name" value="PGM1_C_vert_fung"/>
    <property type="match status" value="1"/>
</dbReference>
<dbReference type="OrthoDB" id="9806956at2"/>
<evidence type="ECO:0000259" key="11">
    <source>
        <dbReference type="Pfam" id="PF02879"/>
    </source>
</evidence>
<dbReference type="Pfam" id="PF02880">
    <property type="entry name" value="PGM_PMM_III"/>
    <property type="match status" value="1"/>
</dbReference>
<evidence type="ECO:0000259" key="12">
    <source>
        <dbReference type="Pfam" id="PF02880"/>
    </source>
</evidence>
<comment type="catalytic activity">
    <reaction evidence="1">
        <text>alpha-D-glucose 1-phosphate = alpha-D-glucose 6-phosphate</text>
        <dbReference type="Rhea" id="RHEA:23536"/>
        <dbReference type="ChEBI" id="CHEBI:58225"/>
        <dbReference type="ChEBI" id="CHEBI:58601"/>
        <dbReference type="EC" id="5.4.2.2"/>
    </reaction>
</comment>
<dbReference type="FunFam" id="3.30.310.50:FF:000002">
    <property type="entry name" value="Phosphoglucomutase 5"/>
    <property type="match status" value="1"/>
</dbReference>
<evidence type="ECO:0000259" key="10">
    <source>
        <dbReference type="Pfam" id="PF02878"/>
    </source>
</evidence>
<name>A0A0P7WS16_9RHOB</name>
<evidence type="ECO:0000256" key="6">
    <source>
        <dbReference type="ARBA" id="ARBA00022723"/>
    </source>
</evidence>
<dbReference type="EMBL" id="LJSG01000020">
    <property type="protein sequence ID" value="KPP90013.1"/>
    <property type="molecule type" value="Genomic_DNA"/>
</dbReference>
<gene>
    <name evidence="14" type="primary">pgm</name>
    <name evidence="13" type="ORF">Ga0058931_1557</name>
    <name evidence="14" type="ORF">HLUCCA05_07565</name>
</gene>
<keyword evidence="5" id="KW-0597">Phosphoprotein</keyword>
<sequence>MIQTIATAPIAGQKPGTSGLRKKTAIFRQRAYLENFVQSIWNGIGGIAGKVLVLGGDGRAFNAEAVQIILKMAAASGAAKVIVGQNGLLSTPAASHLIRLRGADGGIILSASHNPGGDDGDFGIKYNTANGGPAPESVTNAIFEASEAIAEYQILTAPDLDLAVLGLSQMGDMAVEVVDPVSDYAALMEQLFDFAAIRALFASGFTLRFDAMHAITGPYAREILVNRLGAPEASVMNAVPLPDFGGGHPDPNPVWAHDLMEIMMGAQAPDFGAASDGDGDRNMIVGRGCYVTPSDSLAVIAANAHLAPGYAQGLAGVARSMPTSAALDRVAKARGLPCFATPTGWKFFGNLLDAGRATLCGEESAGTGSDHVREKDGLWAVLMWLNILAVKRQSVADVMNAHWAEFGRNYYSRHDYEGVDKAAAEALIADLRGRLDKLAGLPAGPLTVTQAEDFSYTDPVDGSVTAAQGIQIMFEGGARLVLRLSGTGTEGATLRVYMESFESTDFDMDPQTALGDLVLAAEALAGIKIRLGRDAPDVVT</sequence>
<evidence type="ECO:0000313" key="15">
    <source>
        <dbReference type="Proteomes" id="UP000050413"/>
    </source>
</evidence>
<dbReference type="PRINTS" id="PR00509">
    <property type="entry name" value="PGMPMM"/>
</dbReference>
<dbReference type="InterPro" id="IPR005846">
    <property type="entry name" value="A-D-PHexomutase_a/b/a-III"/>
</dbReference>
<evidence type="ECO:0000256" key="8">
    <source>
        <dbReference type="ARBA" id="ARBA00023235"/>
    </source>
</evidence>
<proteinExistence type="inferred from homology"/>
<evidence type="ECO:0000256" key="7">
    <source>
        <dbReference type="ARBA" id="ARBA00022842"/>
    </source>
</evidence>
<evidence type="ECO:0000256" key="5">
    <source>
        <dbReference type="ARBA" id="ARBA00022553"/>
    </source>
</evidence>
<dbReference type="Gene3D" id="3.40.120.10">
    <property type="entry name" value="Alpha-D-Glucose-1,6-Bisphosphate, subunit A, domain 3"/>
    <property type="match status" value="3"/>
</dbReference>
<dbReference type="EC" id="5.4.2.2" evidence="4"/>
<comment type="cofactor">
    <cofactor evidence="2">
        <name>Mg(2+)</name>
        <dbReference type="ChEBI" id="CHEBI:18420"/>
    </cofactor>
</comment>
<dbReference type="SUPFAM" id="SSF55957">
    <property type="entry name" value="Phosphoglucomutase, C-terminal domain"/>
    <property type="match status" value="1"/>
</dbReference>
<dbReference type="GO" id="GO:0005829">
    <property type="term" value="C:cytosol"/>
    <property type="evidence" value="ECO:0007669"/>
    <property type="project" value="TreeGrafter"/>
</dbReference>
<keyword evidence="6 9" id="KW-0479">Metal-binding</keyword>
<feature type="domain" description="Alpha-D-phosphohexomutase alpha/beta/alpha" evidence="10">
    <location>
        <begin position="13"/>
        <end position="152"/>
    </location>
</feature>
<dbReference type="GO" id="GO:0000287">
    <property type="term" value="F:magnesium ion binding"/>
    <property type="evidence" value="ECO:0007669"/>
    <property type="project" value="InterPro"/>
</dbReference>
<dbReference type="GO" id="GO:0004614">
    <property type="term" value="F:phosphoglucomutase activity"/>
    <property type="evidence" value="ECO:0007669"/>
    <property type="project" value="UniProtKB-EC"/>
</dbReference>
<dbReference type="NCBIfam" id="NF005737">
    <property type="entry name" value="PRK07564.1-1"/>
    <property type="match status" value="1"/>
</dbReference>
<dbReference type="Proteomes" id="UP000182045">
    <property type="component" value="Unassembled WGS sequence"/>
</dbReference>
<evidence type="ECO:0000256" key="4">
    <source>
        <dbReference type="ARBA" id="ARBA00012728"/>
    </source>
</evidence>
<accession>A0A0P7WS16</accession>
<dbReference type="FunFam" id="3.40.120.10:FF:000005">
    <property type="entry name" value="Phosphoglucomutase 5"/>
    <property type="match status" value="1"/>
</dbReference>
<dbReference type="InterPro" id="IPR016055">
    <property type="entry name" value="A-D-PHexomutase_a/b/a-I/II/III"/>
</dbReference>
<dbReference type="RefSeq" id="WP_072245835.1">
    <property type="nucleotide sequence ID" value="NZ_FBYC01000004.1"/>
</dbReference>
<evidence type="ECO:0000256" key="9">
    <source>
        <dbReference type="RuleBase" id="RU004326"/>
    </source>
</evidence>
<evidence type="ECO:0000256" key="3">
    <source>
        <dbReference type="ARBA" id="ARBA00010231"/>
    </source>
</evidence>
<feature type="domain" description="Alpha-D-phosphohexomutase alpha/beta/alpha" evidence="12">
    <location>
        <begin position="294"/>
        <end position="406"/>
    </location>
</feature>
<keyword evidence="16" id="KW-1185">Reference proteome</keyword>
<dbReference type="PATRIC" id="fig|1666912.4.peg.345"/>
<dbReference type="EMBL" id="FBYC01000004">
    <property type="protein sequence ID" value="CUX81118.1"/>
    <property type="molecule type" value="Genomic_DNA"/>
</dbReference>
<dbReference type="InterPro" id="IPR005844">
    <property type="entry name" value="A-D-PHexomutase_a/b/a-I"/>
</dbReference>
<dbReference type="Pfam" id="PF02879">
    <property type="entry name" value="PGM_PMM_II"/>
    <property type="match status" value="1"/>
</dbReference>
<evidence type="ECO:0000313" key="16">
    <source>
        <dbReference type="Proteomes" id="UP000182045"/>
    </source>
</evidence>
<dbReference type="InterPro" id="IPR036900">
    <property type="entry name" value="A-D-PHexomutase_C_sf"/>
</dbReference>
<dbReference type="Proteomes" id="UP000050413">
    <property type="component" value="Unassembled WGS sequence"/>
</dbReference>
<dbReference type="AlphaFoldDB" id="A0A0P7WS16"/>
<dbReference type="InterPro" id="IPR016066">
    <property type="entry name" value="A-D-PHexomutase_CS"/>
</dbReference>
<dbReference type="SUPFAM" id="SSF53738">
    <property type="entry name" value="Phosphoglucomutase, first 3 domains"/>
    <property type="match status" value="3"/>
</dbReference>
<dbReference type="InterPro" id="IPR045244">
    <property type="entry name" value="PGM"/>
</dbReference>
<keyword evidence="8" id="KW-0413">Isomerase</keyword>
<reference evidence="14 15" key="1">
    <citation type="submission" date="2015-09" db="EMBL/GenBank/DDBJ databases">
        <title>Identification and resolution of microdiversity through metagenomic sequencing of parallel consortia.</title>
        <authorList>
            <person name="Nelson W.C."/>
            <person name="Romine M.F."/>
            <person name="Lindemann S.R."/>
        </authorList>
    </citation>
    <scope>NUCLEOTIDE SEQUENCE [LARGE SCALE GENOMIC DNA]</scope>
    <source>
        <strain evidence="14">HL-91</strain>
    </source>
</reference>
<organism evidence="14 15">
    <name type="scientific">Roseibaca calidilacus</name>
    <dbReference type="NCBI Taxonomy" id="1666912"/>
    <lineage>
        <taxon>Bacteria</taxon>
        <taxon>Pseudomonadati</taxon>
        <taxon>Pseudomonadota</taxon>
        <taxon>Alphaproteobacteria</taxon>
        <taxon>Rhodobacterales</taxon>
        <taxon>Paracoccaceae</taxon>
        <taxon>Roseinatronobacter</taxon>
    </lineage>
</organism>
<dbReference type="STRING" id="1666912.Ga0058931_1557"/>
<dbReference type="GO" id="GO:0005975">
    <property type="term" value="P:carbohydrate metabolic process"/>
    <property type="evidence" value="ECO:0007669"/>
    <property type="project" value="InterPro"/>
</dbReference>
<dbReference type="PROSITE" id="PS00710">
    <property type="entry name" value="PGM_PMM"/>
    <property type="match status" value="1"/>
</dbReference>
<dbReference type="PANTHER" id="PTHR22573">
    <property type="entry name" value="PHOSPHOHEXOMUTASE FAMILY MEMBER"/>
    <property type="match status" value="1"/>
</dbReference>
<evidence type="ECO:0000256" key="2">
    <source>
        <dbReference type="ARBA" id="ARBA00001946"/>
    </source>
</evidence>
<dbReference type="Gene3D" id="3.30.310.50">
    <property type="entry name" value="Alpha-D-phosphohexomutase, C-terminal domain"/>
    <property type="match status" value="1"/>
</dbReference>
<keyword evidence="7 9" id="KW-0460">Magnesium</keyword>
<dbReference type="InterPro" id="IPR005845">
    <property type="entry name" value="A-D-PHexomutase_a/b/a-II"/>
</dbReference>
<protein>
    <recommendedName>
        <fullName evidence="4">phosphoglucomutase (alpha-D-glucose-1,6-bisphosphate-dependent)</fullName>
        <ecNumber evidence="4">5.4.2.2</ecNumber>
    </recommendedName>
</protein>
<evidence type="ECO:0000256" key="1">
    <source>
        <dbReference type="ARBA" id="ARBA00000443"/>
    </source>
</evidence>
<reference evidence="13 16" key="2">
    <citation type="submission" date="2016-01" db="EMBL/GenBank/DDBJ databases">
        <authorList>
            <person name="Varghese N."/>
        </authorList>
    </citation>
    <scope>NUCLEOTIDE SEQUENCE [LARGE SCALE GENOMIC DNA]</scope>
    <source>
        <strain evidence="13 16">HL-91</strain>
    </source>
</reference>
<evidence type="ECO:0000313" key="13">
    <source>
        <dbReference type="EMBL" id="CUX81118.1"/>
    </source>
</evidence>
<dbReference type="Pfam" id="PF02878">
    <property type="entry name" value="PGM_PMM_I"/>
    <property type="match status" value="1"/>
</dbReference>
<dbReference type="PANTHER" id="PTHR22573:SF2">
    <property type="entry name" value="PHOSPHOGLUCOMUTASE"/>
    <property type="match status" value="1"/>
</dbReference>
<evidence type="ECO:0000313" key="14">
    <source>
        <dbReference type="EMBL" id="KPP90013.1"/>
    </source>
</evidence>
<dbReference type="FunFam" id="3.40.120.10:FF:000004">
    <property type="entry name" value="Phosphoglucomutase 5"/>
    <property type="match status" value="1"/>
</dbReference>
<comment type="caution">
    <text evidence="14">The sequence shown here is derived from an EMBL/GenBank/DDBJ whole genome shotgun (WGS) entry which is preliminary data.</text>
</comment>
<dbReference type="InterPro" id="IPR005841">
    <property type="entry name" value="Alpha-D-phosphohexomutase_SF"/>
</dbReference>